<dbReference type="Gene3D" id="1.20.1280.50">
    <property type="match status" value="1"/>
</dbReference>
<dbReference type="Proteomes" id="UP000612746">
    <property type="component" value="Unassembled WGS sequence"/>
</dbReference>
<gene>
    <name evidence="2" type="ORF">INT44_005382</name>
</gene>
<dbReference type="Pfam" id="PF00646">
    <property type="entry name" value="F-box"/>
    <property type="match status" value="1"/>
</dbReference>
<evidence type="ECO:0000313" key="3">
    <source>
        <dbReference type="Proteomes" id="UP000612746"/>
    </source>
</evidence>
<dbReference type="InterPro" id="IPR001810">
    <property type="entry name" value="F-box_dom"/>
</dbReference>
<dbReference type="SMART" id="SM00256">
    <property type="entry name" value="FBOX"/>
    <property type="match status" value="1"/>
</dbReference>
<name>A0A8H7Q7Z0_9FUNG</name>
<feature type="domain" description="F-box" evidence="1">
    <location>
        <begin position="205"/>
        <end position="251"/>
    </location>
</feature>
<evidence type="ECO:0000313" key="2">
    <source>
        <dbReference type="EMBL" id="KAG2187692.1"/>
    </source>
</evidence>
<protein>
    <recommendedName>
        <fullName evidence="1">F-box domain-containing protein</fullName>
    </recommendedName>
</protein>
<accession>A0A8H7Q7Z0</accession>
<comment type="caution">
    <text evidence="2">The sequence shown here is derived from an EMBL/GenBank/DDBJ whole genome shotgun (WGS) entry which is preliminary data.</text>
</comment>
<dbReference type="AlphaFoldDB" id="A0A8H7Q7Z0"/>
<dbReference type="PROSITE" id="PS50181">
    <property type="entry name" value="FBOX"/>
    <property type="match status" value="1"/>
</dbReference>
<dbReference type="OrthoDB" id="3766406at2759"/>
<organism evidence="2 3">
    <name type="scientific">Umbelopsis vinacea</name>
    <dbReference type="NCBI Taxonomy" id="44442"/>
    <lineage>
        <taxon>Eukaryota</taxon>
        <taxon>Fungi</taxon>
        <taxon>Fungi incertae sedis</taxon>
        <taxon>Mucoromycota</taxon>
        <taxon>Mucoromycotina</taxon>
        <taxon>Umbelopsidomycetes</taxon>
        <taxon>Umbelopsidales</taxon>
        <taxon>Umbelopsidaceae</taxon>
        <taxon>Umbelopsis</taxon>
    </lineage>
</organism>
<evidence type="ECO:0000259" key="1">
    <source>
        <dbReference type="PROSITE" id="PS50181"/>
    </source>
</evidence>
<keyword evidence="3" id="KW-1185">Reference proteome</keyword>
<dbReference type="EMBL" id="JAEPRA010000003">
    <property type="protein sequence ID" value="KAG2187692.1"/>
    <property type="molecule type" value="Genomic_DNA"/>
</dbReference>
<dbReference type="InterPro" id="IPR036047">
    <property type="entry name" value="F-box-like_dom_sf"/>
</dbReference>
<dbReference type="SUPFAM" id="SSF81383">
    <property type="entry name" value="F-box domain"/>
    <property type="match status" value="1"/>
</dbReference>
<proteinExistence type="predicted"/>
<sequence>MENLARQPRRLDRVAFREIASPTVTISLRKKDGETHRWNTYNCSACLRPVYHPEFDWLKRVIVWKHCPAFGHGLESLYTGTFRTATQFEADDQTVTEARGPKISPFKILMHLHCFEQLIKNLANEPKTLELATYLQGLLFQTVDLTRESTAKKAMATKLGLMLKDRAENLQCLRIDEYELNDPYKIPQYVREGSSRTDMIHYGSCGQLSRLPAEILDCVMDFLSPLDFMNIRSTCTRLRHFPSPTRCWRRMLASRYPNFEWDGIKDWKYVYEHRLDEEMRNVSRALNQVDQICKWIGRS</sequence>
<reference evidence="2" key="1">
    <citation type="submission" date="2020-12" db="EMBL/GenBank/DDBJ databases">
        <title>Metabolic potential, ecology and presence of endohyphal bacteria is reflected in genomic diversity of Mucoromycotina.</title>
        <authorList>
            <person name="Muszewska A."/>
            <person name="Okrasinska A."/>
            <person name="Steczkiewicz K."/>
            <person name="Drgas O."/>
            <person name="Orlowska M."/>
            <person name="Perlinska-Lenart U."/>
            <person name="Aleksandrzak-Piekarczyk T."/>
            <person name="Szatraj K."/>
            <person name="Zielenkiewicz U."/>
            <person name="Pilsyk S."/>
            <person name="Malc E."/>
            <person name="Mieczkowski P."/>
            <person name="Kruszewska J.S."/>
            <person name="Biernat P."/>
            <person name="Pawlowska J."/>
        </authorList>
    </citation>
    <scope>NUCLEOTIDE SEQUENCE</scope>
    <source>
        <strain evidence="2">WA0000051536</strain>
    </source>
</reference>